<dbReference type="AlphaFoldDB" id="L9YYE9"/>
<organism evidence="1 2">
    <name type="scientific">Natrinema gari JCM 14663</name>
    <dbReference type="NCBI Taxonomy" id="1230459"/>
    <lineage>
        <taxon>Archaea</taxon>
        <taxon>Methanobacteriati</taxon>
        <taxon>Methanobacteriota</taxon>
        <taxon>Stenosarchaea group</taxon>
        <taxon>Halobacteria</taxon>
        <taxon>Halobacteriales</taxon>
        <taxon>Natrialbaceae</taxon>
        <taxon>Natrinema</taxon>
    </lineage>
</organism>
<dbReference type="Proteomes" id="UP000011592">
    <property type="component" value="Unassembled WGS sequence"/>
</dbReference>
<evidence type="ECO:0000313" key="1">
    <source>
        <dbReference type="EMBL" id="ELY77943.1"/>
    </source>
</evidence>
<protein>
    <submittedName>
        <fullName evidence="1">Uncharacterized protein</fullName>
    </submittedName>
</protein>
<reference evidence="1 2" key="1">
    <citation type="journal article" date="2014" name="PLoS Genet.">
        <title>Phylogenetically driven sequencing of extremely halophilic archaea reveals strategies for static and dynamic osmo-response.</title>
        <authorList>
            <person name="Becker E.A."/>
            <person name="Seitzer P.M."/>
            <person name="Tritt A."/>
            <person name="Larsen D."/>
            <person name="Krusor M."/>
            <person name="Yao A.I."/>
            <person name="Wu D."/>
            <person name="Madern D."/>
            <person name="Eisen J.A."/>
            <person name="Darling A.E."/>
            <person name="Facciotti M.T."/>
        </authorList>
    </citation>
    <scope>NUCLEOTIDE SEQUENCE [LARGE SCALE GENOMIC DNA]</scope>
    <source>
        <strain evidence="1 2">JCM 14663</strain>
    </source>
</reference>
<evidence type="ECO:0000313" key="2">
    <source>
        <dbReference type="Proteomes" id="UP000011592"/>
    </source>
</evidence>
<accession>L9YYE9</accession>
<keyword evidence="2" id="KW-1185">Reference proteome</keyword>
<proteinExistence type="predicted"/>
<gene>
    <name evidence="1" type="ORF">C486_13767</name>
</gene>
<comment type="caution">
    <text evidence="1">The sequence shown here is derived from an EMBL/GenBank/DDBJ whole genome shotgun (WGS) entry which is preliminary data.</text>
</comment>
<name>L9YYE9_9EURY</name>
<sequence>MLDLARVNPNGLTYSGMHLFGYVGVAYQVPQNPRPAKARRVILKTLNGGESVHRLISPHYPLVGRTLFFAVKIPRS</sequence>
<dbReference type="EMBL" id="AOIJ01000058">
    <property type="protein sequence ID" value="ELY77943.1"/>
    <property type="molecule type" value="Genomic_DNA"/>
</dbReference>